<comment type="caution">
    <text evidence="6">The sequence shown here is derived from an EMBL/GenBank/DDBJ whole genome shotgun (WGS) entry which is preliminary data.</text>
</comment>
<evidence type="ECO:0000256" key="1">
    <source>
        <dbReference type="ARBA" id="ARBA00000085"/>
    </source>
</evidence>
<feature type="transmembrane region" description="Helical" evidence="4">
    <location>
        <begin position="21"/>
        <end position="45"/>
    </location>
</feature>
<dbReference type="SUPFAM" id="SSF55874">
    <property type="entry name" value="ATPase domain of HSP90 chaperone/DNA topoisomerase II/histidine kinase"/>
    <property type="match status" value="1"/>
</dbReference>
<dbReference type="Proteomes" id="UP000236220">
    <property type="component" value="Unassembled WGS sequence"/>
</dbReference>
<dbReference type="AlphaFoldDB" id="A0A2K1Q2N8"/>
<dbReference type="EC" id="2.7.13.3" evidence="2"/>
<dbReference type="PROSITE" id="PS50109">
    <property type="entry name" value="HIS_KIN"/>
    <property type="match status" value="1"/>
</dbReference>
<gene>
    <name evidence="6" type="ORF">Lysil_0945</name>
</gene>
<evidence type="ECO:0000313" key="6">
    <source>
        <dbReference type="EMBL" id="PNS09316.1"/>
    </source>
</evidence>
<feature type="transmembrane region" description="Helical" evidence="4">
    <location>
        <begin position="51"/>
        <end position="71"/>
    </location>
</feature>
<keyword evidence="4" id="KW-1133">Transmembrane helix</keyword>
<keyword evidence="4" id="KW-0812">Transmembrane</keyword>
<evidence type="ECO:0000259" key="5">
    <source>
        <dbReference type="PROSITE" id="PS50109"/>
    </source>
</evidence>
<dbReference type="OrthoDB" id="9815750at2"/>
<accession>A0A2K1Q2N8</accession>
<dbReference type="EMBL" id="NPZB01000001">
    <property type="protein sequence ID" value="PNS09316.1"/>
    <property type="molecule type" value="Genomic_DNA"/>
</dbReference>
<dbReference type="Pfam" id="PF02518">
    <property type="entry name" value="HATPase_c"/>
    <property type="match status" value="1"/>
</dbReference>
<dbReference type="PRINTS" id="PR00344">
    <property type="entry name" value="BCTRLSENSOR"/>
</dbReference>
<evidence type="ECO:0000256" key="3">
    <source>
        <dbReference type="ARBA" id="ARBA00022553"/>
    </source>
</evidence>
<protein>
    <recommendedName>
        <fullName evidence="2">histidine kinase</fullName>
        <ecNumber evidence="2">2.7.13.3</ecNumber>
    </recommendedName>
</protein>
<feature type="transmembrane region" description="Helical" evidence="4">
    <location>
        <begin position="156"/>
        <end position="173"/>
    </location>
</feature>
<organism evidence="6 7">
    <name type="scientific">Solilutibacter silvestris</name>
    <dbReference type="NCBI Taxonomy" id="1645665"/>
    <lineage>
        <taxon>Bacteria</taxon>
        <taxon>Pseudomonadati</taxon>
        <taxon>Pseudomonadota</taxon>
        <taxon>Gammaproteobacteria</taxon>
        <taxon>Lysobacterales</taxon>
        <taxon>Lysobacteraceae</taxon>
        <taxon>Solilutibacter</taxon>
    </lineage>
</organism>
<dbReference type="InterPro" id="IPR003594">
    <property type="entry name" value="HATPase_dom"/>
</dbReference>
<dbReference type="InterPro" id="IPR003661">
    <property type="entry name" value="HisK_dim/P_dom"/>
</dbReference>
<dbReference type="InterPro" id="IPR004358">
    <property type="entry name" value="Sig_transdc_His_kin-like_C"/>
</dbReference>
<dbReference type="Pfam" id="PF25323">
    <property type="entry name" value="6TM_PilS"/>
    <property type="match status" value="1"/>
</dbReference>
<dbReference type="CDD" id="cd00082">
    <property type="entry name" value="HisKA"/>
    <property type="match status" value="1"/>
</dbReference>
<keyword evidence="4" id="KW-0472">Membrane</keyword>
<comment type="catalytic activity">
    <reaction evidence="1">
        <text>ATP + protein L-histidine = ADP + protein N-phospho-L-histidine.</text>
        <dbReference type="EC" id="2.7.13.3"/>
    </reaction>
</comment>
<dbReference type="SMART" id="SM00388">
    <property type="entry name" value="HisKA"/>
    <property type="match status" value="1"/>
</dbReference>
<evidence type="ECO:0000313" key="7">
    <source>
        <dbReference type="Proteomes" id="UP000236220"/>
    </source>
</evidence>
<feature type="transmembrane region" description="Helical" evidence="4">
    <location>
        <begin position="126"/>
        <end position="144"/>
    </location>
</feature>
<dbReference type="InterPro" id="IPR005467">
    <property type="entry name" value="His_kinase_dom"/>
</dbReference>
<proteinExistence type="predicted"/>
<dbReference type="Gene3D" id="1.10.287.130">
    <property type="match status" value="1"/>
</dbReference>
<dbReference type="InterPro" id="IPR036097">
    <property type="entry name" value="HisK_dim/P_sf"/>
</dbReference>
<dbReference type="SMART" id="SM00387">
    <property type="entry name" value="HATPase_c"/>
    <property type="match status" value="1"/>
</dbReference>
<dbReference type="InterPro" id="IPR036890">
    <property type="entry name" value="HATPase_C_sf"/>
</dbReference>
<keyword evidence="7" id="KW-1185">Reference proteome</keyword>
<feature type="domain" description="Histidine kinase" evidence="5">
    <location>
        <begin position="318"/>
        <end position="527"/>
    </location>
</feature>
<evidence type="ECO:0000256" key="4">
    <source>
        <dbReference type="SAM" id="Phobius"/>
    </source>
</evidence>
<keyword evidence="6" id="KW-0418">Kinase</keyword>
<dbReference type="PANTHER" id="PTHR43065">
    <property type="entry name" value="SENSOR HISTIDINE KINASE"/>
    <property type="match status" value="1"/>
</dbReference>
<dbReference type="RefSeq" id="WP_103074375.1">
    <property type="nucleotide sequence ID" value="NZ_NPZB01000001.1"/>
</dbReference>
<evidence type="ECO:0000256" key="2">
    <source>
        <dbReference type="ARBA" id="ARBA00012438"/>
    </source>
</evidence>
<name>A0A2K1Q2N8_9GAMM</name>
<dbReference type="Gene3D" id="3.30.565.10">
    <property type="entry name" value="Histidine kinase-like ATPase, C-terminal domain"/>
    <property type="match status" value="1"/>
</dbReference>
<dbReference type="PANTHER" id="PTHR43065:SF52">
    <property type="entry name" value="SENSOR PROTEIN KINASE PILS"/>
    <property type="match status" value="1"/>
</dbReference>
<dbReference type="SUPFAM" id="SSF47384">
    <property type="entry name" value="Homodimeric domain of signal transducing histidine kinase"/>
    <property type="match status" value="1"/>
</dbReference>
<dbReference type="Pfam" id="PF00512">
    <property type="entry name" value="HisKA"/>
    <property type="match status" value="1"/>
</dbReference>
<reference evidence="6 7" key="1">
    <citation type="submission" date="2017-08" db="EMBL/GenBank/DDBJ databases">
        <title>Lysobacter sylvestris genome.</title>
        <authorList>
            <person name="Zhang D.-C."/>
            <person name="Albuquerque L."/>
            <person name="Franca L."/>
            <person name="Froufe H.J.C."/>
            <person name="Barroso C."/>
            <person name="Egas C."/>
            <person name="Da Costa M."/>
            <person name="Margesin R."/>
        </authorList>
    </citation>
    <scope>NUCLEOTIDE SEQUENCE [LARGE SCALE GENOMIC DNA]</scope>
    <source>
        <strain evidence="6 7">AM20-91</strain>
    </source>
</reference>
<keyword evidence="6" id="KW-0808">Transferase</keyword>
<dbReference type="GO" id="GO:0000155">
    <property type="term" value="F:phosphorelay sensor kinase activity"/>
    <property type="evidence" value="ECO:0007669"/>
    <property type="project" value="InterPro"/>
</dbReference>
<keyword evidence="3" id="KW-0597">Phosphoprotein</keyword>
<sequence>MPPTRSIQRFADSTVQRELRAYAIYRSFAAAMIAAMAMGIGGHWLGDIDNAGLIAWICCAYLGCALVLLLLTRSRLRVAPQIALGTLLDVFFANAAINVIPQATPVIAIMLILNVAAASLLLSLMFGLITAALATLTFLAPLIWRELFGEAWDHPWIEPLIFGASYFAIAWLTHVMGQRMVRGETEASRRGEEVADLAALNELIIRRMPTGVVIVERDGLIRLANEAALALLGEAGDGHRPIGLASPELAQRLRDWQGDGAINLQPMRMGTDQAEILPQFLRLHAGGDEVLVFLDDTSQASRRAEGITLAALGRFSASLAHEIRNPLSAISYSTQLLEESDDLTAMDRKMLEIVRQQTTRMNGIVESVLSMARRERANPQAIDLRSVTEEFAEEYRRSYPLDADTLEVVVPKDEAPALADPKHVHQILLVLVSNARYYGRMPGEPARITLCVRHEAHQPAIDVMDTGPGIAEADERNLFRPFFTTSEHGTGLGLHIARELAHANQGELSYLRLPFGSCFRLRLPGATAAANHDAGVALN</sequence>